<dbReference type="GO" id="GO:0003677">
    <property type="term" value="F:DNA binding"/>
    <property type="evidence" value="ECO:0007669"/>
    <property type="project" value="UniProtKB-KW"/>
</dbReference>
<dbReference type="InterPro" id="IPR008422">
    <property type="entry name" value="KN_HD"/>
</dbReference>
<reference evidence="10 11" key="1">
    <citation type="journal article" date="2018" name="Evol. Lett.">
        <title>Horizontal gene cluster transfer increased hallucinogenic mushroom diversity.</title>
        <authorList>
            <person name="Reynolds H.T."/>
            <person name="Vijayakumar V."/>
            <person name="Gluck-Thaler E."/>
            <person name="Korotkin H.B."/>
            <person name="Matheny P.B."/>
            <person name="Slot J.C."/>
        </authorList>
    </citation>
    <scope>NUCLEOTIDE SEQUENCE [LARGE SCALE GENOMIC DNA]</scope>
    <source>
        <strain evidence="10 11">2631</strain>
    </source>
</reference>
<protein>
    <recommendedName>
        <fullName evidence="12">Homeobox domain-containing protein</fullName>
    </recommendedName>
</protein>
<evidence type="ECO:0000313" key="10">
    <source>
        <dbReference type="EMBL" id="PPQ67152.1"/>
    </source>
</evidence>
<evidence type="ECO:0008006" key="12">
    <source>
        <dbReference type="Google" id="ProtNLM"/>
    </source>
</evidence>
<gene>
    <name evidence="10" type="ORF">CVT25_005753</name>
</gene>
<feature type="region of interest" description="Disordered" evidence="6">
    <location>
        <begin position="268"/>
        <end position="301"/>
    </location>
</feature>
<sequence>MHQTLRDFFCAIQGGASSFTSFVKAWSSLNDTVQTNPDSLEEETLHALHNSASIIGIVAADIMQLQLESEKIGQEVMADVSKIILQDMADLNINDEHSNTRRLKGSLLRSTPTYVKPAYKWLLSNLHNPYPSKEVKSDISRRTRSPVKDIDAWFVDVRKRIGWNKLRKTIFANKQEKIIAAATHYFKPKPSSFSDDPTASLISEMDPYDAHHRHFAAIANIALSLYADKFPEIVTSMSFNRLGEHPASAVALQDAKTTFKGRFQPIAQSPQAVGDNTHPYPTPEPSPPSYLSEEPSTPFALSESQTTTAAAAVTRKRRQSLSDSCDLDTDDNWTHPSKRFRLDLGQEVAFATDIVSCLPSPSHTNDPTEDTLEKDTTRPLVVTEVPPTPFQTPCLKRRRSVSDEETRGPAKYLHTGTASEVVVNECPIPSTPSLLRRKRRLSDGENQRPSKRPHNALAQPRLQTVSDPFPMNKPWLGEPFEIPSQDSGILEKEPMEIPSSVHLEDPISLTGPLDVCHGQYDVSATEICPEEYLSYFVNVVPSLCQDTLQNPSSNIIISTPNFPDFNGMLSGPECDLSLPTQFTSMSEDLSHWFTSMQSDSFCDPSNLSDSTPSKTAINYAAYADSLDAKRARLQALREQVSQLEGQLAE</sequence>
<feature type="coiled-coil region" evidence="5">
    <location>
        <begin position="619"/>
        <end position="646"/>
    </location>
</feature>
<keyword evidence="2" id="KW-0238">DNA-binding</keyword>
<dbReference type="AlphaFoldDB" id="A0A409VLK8"/>
<evidence type="ECO:0000256" key="4">
    <source>
        <dbReference type="ARBA" id="ARBA00023242"/>
    </source>
</evidence>
<dbReference type="InterPro" id="IPR024441">
    <property type="entry name" value="Homeodomain1_C"/>
</dbReference>
<dbReference type="Gene3D" id="1.10.10.60">
    <property type="entry name" value="Homeodomain-like"/>
    <property type="match status" value="1"/>
</dbReference>
<evidence type="ECO:0000259" key="9">
    <source>
        <dbReference type="Pfam" id="PF12737"/>
    </source>
</evidence>
<dbReference type="GO" id="GO:0006355">
    <property type="term" value="P:regulation of DNA-templated transcription"/>
    <property type="evidence" value="ECO:0007669"/>
    <property type="project" value="InterPro"/>
</dbReference>
<evidence type="ECO:0000259" key="7">
    <source>
        <dbReference type="Pfam" id="PF05920"/>
    </source>
</evidence>
<feature type="domain" description="Mating-type protein A-alpha/beta 1 N-terminal" evidence="8">
    <location>
        <begin position="2"/>
        <end position="77"/>
    </location>
</feature>
<dbReference type="EMBL" id="NHYD01003976">
    <property type="protein sequence ID" value="PPQ67152.1"/>
    <property type="molecule type" value="Genomic_DNA"/>
</dbReference>
<comment type="caution">
    <text evidence="10">The sequence shown here is derived from an EMBL/GenBank/DDBJ whole genome shotgun (WGS) entry which is preliminary data.</text>
</comment>
<evidence type="ECO:0000256" key="2">
    <source>
        <dbReference type="ARBA" id="ARBA00023125"/>
    </source>
</evidence>
<dbReference type="InParanoid" id="A0A409VLK8"/>
<keyword evidence="4" id="KW-0539">Nucleus</keyword>
<name>A0A409VLK8_PSICY</name>
<dbReference type="InterPro" id="IPR024333">
    <property type="entry name" value="Mating-type_A-alpha/beta_1_N"/>
</dbReference>
<dbReference type="OrthoDB" id="250329at2759"/>
<dbReference type="InterPro" id="IPR001356">
    <property type="entry name" value="HD"/>
</dbReference>
<feature type="domain" description="KN homeodomain" evidence="7">
    <location>
        <begin position="121"/>
        <end position="160"/>
    </location>
</feature>
<feature type="compositionally biased region" description="Low complexity" evidence="6">
    <location>
        <begin position="289"/>
        <end position="298"/>
    </location>
</feature>
<feature type="region of interest" description="Disordered" evidence="6">
    <location>
        <begin position="384"/>
        <end position="413"/>
    </location>
</feature>
<evidence type="ECO:0000256" key="1">
    <source>
        <dbReference type="ARBA" id="ARBA00005800"/>
    </source>
</evidence>
<proteinExistence type="inferred from homology"/>
<organism evidence="10 11">
    <name type="scientific">Psilocybe cyanescens</name>
    <dbReference type="NCBI Taxonomy" id="93625"/>
    <lineage>
        <taxon>Eukaryota</taxon>
        <taxon>Fungi</taxon>
        <taxon>Dikarya</taxon>
        <taxon>Basidiomycota</taxon>
        <taxon>Agaricomycotina</taxon>
        <taxon>Agaricomycetes</taxon>
        <taxon>Agaricomycetidae</taxon>
        <taxon>Agaricales</taxon>
        <taxon>Agaricineae</taxon>
        <taxon>Strophariaceae</taxon>
        <taxon>Psilocybe</taxon>
    </lineage>
</organism>
<dbReference type="Pfam" id="PF12737">
    <property type="entry name" value="Mating_C"/>
    <property type="match status" value="2"/>
</dbReference>
<dbReference type="SUPFAM" id="SSF46689">
    <property type="entry name" value="Homeodomain-like"/>
    <property type="match status" value="1"/>
</dbReference>
<feature type="region of interest" description="Disordered" evidence="6">
    <location>
        <begin position="428"/>
        <end position="459"/>
    </location>
</feature>
<evidence type="ECO:0000256" key="3">
    <source>
        <dbReference type="ARBA" id="ARBA00023155"/>
    </source>
</evidence>
<evidence type="ECO:0000259" key="8">
    <source>
        <dbReference type="Pfam" id="PF12731"/>
    </source>
</evidence>
<evidence type="ECO:0000313" key="11">
    <source>
        <dbReference type="Proteomes" id="UP000283269"/>
    </source>
</evidence>
<keyword evidence="11" id="KW-1185">Reference proteome</keyword>
<dbReference type="InterPro" id="IPR009057">
    <property type="entry name" value="Homeodomain-like_sf"/>
</dbReference>
<comment type="similarity">
    <text evidence="1">Belongs to the TALE/M-ATYP homeobox family.</text>
</comment>
<dbReference type="CDD" id="cd00086">
    <property type="entry name" value="homeodomain"/>
    <property type="match status" value="1"/>
</dbReference>
<feature type="domain" description="Mating-type protein C-terminal" evidence="9">
    <location>
        <begin position="214"/>
        <end position="405"/>
    </location>
</feature>
<keyword evidence="5" id="KW-0175">Coiled coil</keyword>
<dbReference type="Pfam" id="PF05920">
    <property type="entry name" value="Homeobox_KN"/>
    <property type="match status" value="1"/>
</dbReference>
<feature type="domain" description="Mating-type protein C-terminal" evidence="9">
    <location>
        <begin position="426"/>
        <end position="521"/>
    </location>
</feature>
<dbReference type="Proteomes" id="UP000283269">
    <property type="component" value="Unassembled WGS sequence"/>
</dbReference>
<accession>A0A409VLK8</accession>
<evidence type="ECO:0000256" key="5">
    <source>
        <dbReference type="SAM" id="Coils"/>
    </source>
</evidence>
<dbReference type="STRING" id="93625.A0A409VLK8"/>
<dbReference type="Pfam" id="PF12731">
    <property type="entry name" value="Mating_N"/>
    <property type="match status" value="1"/>
</dbReference>
<keyword evidence="3" id="KW-0371">Homeobox</keyword>
<evidence type="ECO:0000256" key="6">
    <source>
        <dbReference type="SAM" id="MobiDB-lite"/>
    </source>
</evidence>